<organism evidence="1 2">
    <name type="scientific">Paenibacillus residui</name>
    <dbReference type="NCBI Taxonomy" id="629724"/>
    <lineage>
        <taxon>Bacteria</taxon>
        <taxon>Bacillati</taxon>
        <taxon>Bacillota</taxon>
        <taxon>Bacilli</taxon>
        <taxon>Bacillales</taxon>
        <taxon>Paenibacillaceae</taxon>
        <taxon>Paenibacillus</taxon>
    </lineage>
</organism>
<dbReference type="RefSeq" id="WP_379290966.1">
    <property type="nucleotide sequence ID" value="NZ_JBHTIU010000089.1"/>
</dbReference>
<comment type="caution">
    <text evidence="1">The sequence shown here is derived from an EMBL/GenBank/DDBJ whole genome shotgun (WGS) entry which is preliminary data.</text>
</comment>
<sequence>MNKNGEQQFLPAAVQQTDTDSVVGLHPQIIVVVGTIEASLHDESTGSMRKIECISELTNEHFEIIALADNNAVGGRSKAGFFRRTIEKLCGGWRVQFFNGCDSAADHYKMMIDRAGRLLLINADVLRMPYRTLLKLIGGIPRMFEMALRSVKSAVDELRVPRGIKGLSASENARISLVTSEKGLQFPSGFVLSAEEWMMRVTSIDTELCSFACRRRWIHLPAVALPFYAYKVAVSVEDDAYMVALPQDVLQALGPVLSFNLMNTPIDFYKKTNRHACNWKLGGSFALAARRPLLHSEVSG</sequence>
<keyword evidence="2" id="KW-1185">Reference proteome</keyword>
<dbReference type="EMBL" id="JBHTIU010000089">
    <property type="protein sequence ID" value="MFD0871771.1"/>
    <property type="molecule type" value="Genomic_DNA"/>
</dbReference>
<proteinExistence type="predicted"/>
<accession>A0ABW3DEK1</accession>
<evidence type="ECO:0008006" key="3">
    <source>
        <dbReference type="Google" id="ProtNLM"/>
    </source>
</evidence>
<reference evidence="2" key="1">
    <citation type="journal article" date="2019" name="Int. J. Syst. Evol. Microbiol.">
        <title>The Global Catalogue of Microorganisms (GCM) 10K type strain sequencing project: providing services to taxonomists for standard genome sequencing and annotation.</title>
        <authorList>
            <consortium name="The Broad Institute Genomics Platform"/>
            <consortium name="The Broad Institute Genome Sequencing Center for Infectious Disease"/>
            <person name="Wu L."/>
            <person name="Ma J."/>
        </authorList>
    </citation>
    <scope>NUCLEOTIDE SEQUENCE [LARGE SCALE GENOMIC DNA]</scope>
    <source>
        <strain evidence="2">CCUG 57263</strain>
    </source>
</reference>
<evidence type="ECO:0000313" key="2">
    <source>
        <dbReference type="Proteomes" id="UP001597120"/>
    </source>
</evidence>
<protein>
    <recommendedName>
        <fullName evidence="3">Glycosyltransferase</fullName>
    </recommendedName>
</protein>
<evidence type="ECO:0000313" key="1">
    <source>
        <dbReference type="EMBL" id="MFD0871771.1"/>
    </source>
</evidence>
<name>A0ABW3DEK1_9BACL</name>
<dbReference type="Proteomes" id="UP001597120">
    <property type="component" value="Unassembled WGS sequence"/>
</dbReference>
<gene>
    <name evidence="1" type="ORF">ACFQ03_21835</name>
</gene>